<sequence>MQPTPALLKRFRKLPLTTKDIKKGFYKGTGSGSMGQHTKYGGYVIDWNKVRTYVVPAGLDTFKLTPFVTKKIIATKGRYEGYPKGPRSPDLYLDRWKAENGLD</sequence>
<reference evidence="7" key="1">
    <citation type="submission" date="2016-03" db="EMBL/GenBank/DDBJ databases">
        <title>Draft genome sequence of Rosellinia necatrix.</title>
        <authorList>
            <person name="Kanematsu S."/>
        </authorList>
    </citation>
    <scope>NUCLEOTIDE SEQUENCE [LARGE SCALE GENOMIC DNA]</scope>
    <source>
        <strain evidence="7">W97</strain>
    </source>
</reference>
<dbReference type="OMA" id="CMQARLR"/>
<evidence type="ECO:0000256" key="1">
    <source>
        <dbReference type="ARBA" id="ARBA00004173"/>
    </source>
</evidence>
<organism evidence="7">
    <name type="scientific">Rosellinia necatrix</name>
    <name type="common">White root-rot fungus</name>
    <dbReference type="NCBI Taxonomy" id="77044"/>
    <lineage>
        <taxon>Eukaryota</taxon>
        <taxon>Fungi</taxon>
        <taxon>Dikarya</taxon>
        <taxon>Ascomycota</taxon>
        <taxon>Pezizomycotina</taxon>
        <taxon>Sordariomycetes</taxon>
        <taxon>Xylariomycetidae</taxon>
        <taxon>Xylariales</taxon>
        <taxon>Xylariaceae</taxon>
        <taxon>Rosellinia</taxon>
    </lineage>
</organism>
<comment type="similarity">
    <text evidence="2">Belongs to the mitochondrion-specific ribosomal protein mL41 family.</text>
</comment>
<name>A0A1W2TFH6_ROSNE</name>
<dbReference type="STRING" id="77044.A0A1W2TFH6"/>
<keyword evidence="5" id="KW-0496">Mitochondrion</keyword>
<dbReference type="AlphaFoldDB" id="A0A1W2TFH6"/>
<evidence type="ECO:0000256" key="2">
    <source>
        <dbReference type="ARBA" id="ARBA00010152"/>
    </source>
</evidence>
<evidence type="ECO:0000313" key="7">
    <source>
        <dbReference type="EMBL" id="GAP86798.1"/>
    </source>
</evidence>
<keyword evidence="8" id="KW-1185">Reference proteome</keyword>
<dbReference type="PANTHER" id="PTHR21338">
    <property type="entry name" value="MITOCHONDRIAL RIBOSOMAL PROTEIN L41"/>
    <property type="match status" value="1"/>
</dbReference>
<dbReference type="GO" id="GO:0006412">
    <property type="term" value="P:translation"/>
    <property type="evidence" value="ECO:0007669"/>
    <property type="project" value="TreeGrafter"/>
</dbReference>
<gene>
    <name evidence="7" type="ORF">SAMD00023353_2100790</name>
</gene>
<evidence type="ECO:0000256" key="5">
    <source>
        <dbReference type="ARBA" id="ARBA00023128"/>
    </source>
</evidence>
<dbReference type="EMBL" id="DF977466">
    <property type="protein sequence ID" value="GAP86798.1"/>
    <property type="molecule type" value="Genomic_DNA"/>
</dbReference>
<evidence type="ECO:0000256" key="3">
    <source>
        <dbReference type="ARBA" id="ARBA00022946"/>
    </source>
</evidence>
<dbReference type="Pfam" id="PF09809">
    <property type="entry name" value="MRP-L27"/>
    <property type="match status" value="1"/>
</dbReference>
<dbReference type="PANTHER" id="PTHR21338:SF0">
    <property type="entry name" value="LARGE RIBOSOMAL SUBUNIT PROTEIN ML41"/>
    <property type="match status" value="1"/>
</dbReference>
<keyword evidence="6" id="KW-0687">Ribonucleoprotein</keyword>
<proteinExistence type="inferred from homology"/>
<keyword evidence="4 7" id="KW-0689">Ribosomal protein</keyword>
<keyword evidence="3" id="KW-0809">Transit peptide</keyword>
<comment type="subcellular location">
    <subcellularLocation>
        <location evidence="1">Mitochondrion</location>
    </subcellularLocation>
</comment>
<accession>A0A1W2TFH6</accession>
<dbReference type="InterPro" id="IPR019189">
    <property type="entry name" value="Ribosomal_mL41"/>
</dbReference>
<dbReference type="GO" id="GO:0005762">
    <property type="term" value="C:mitochondrial large ribosomal subunit"/>
    <property type="evidence" value="ECO:0007669"/>
    <property type="project" value="InterPro"/>
</dbReference>
<protein>
    <submittedName>
        <fullName evidence="7">Putative 50S ribosomal protein 27</fullName>
    </submittedName>
</protein>
<dbReference type="GO" id="GO:0003735">
    <property type="term" value="F:structural constituent of ribosome"/>
    <property type="evidence" value="ECO:0007669"/>
    <property type="project" value="InterPro"/>
</dbReference>
<evidence type="ECO:0000313" key="8">
    <source>
        <dbReference type="Proteomes" id="UP000054516"/>
    </source>
</evidence>
<dbReference type="Proteomes" id="UP000054516">
    <property type="component" value="Unassembled WGS sequence"/>
</dbReference>
<evidence type="ECO:0000256" key="4">
    <source>
        <dbReference type="ARBA" id="ARBA00022980"/>
    </source>
</evidence>
<dbReference type="OrthoDB" id="408933at2759"/>
<evidence type="ECO:0000256" key="6">
    <source>
        <dbReference type="ARBA" id="ARBA00023274"/>
    </source>
</evidence>